<evidence type="ECO:0000256" key="2">
    <source>
        <dbReference type="ARBA" id="ARBA00022723"/>
    </source>
</evidence>
<dbReference type="PANTHER" id="PTHR30600:SF4">
    <property type="entry name" value="CYTOCHROME C DOMAIN-CONTAINING PROTEIN"/>
    <property type="match status" value="1"/>
</dbReference>
<evidence type="ECO:0000256" key="1">
    <source>
        <dbReference type="ARBA" id="ARBA00022617"/>
    </source>
</evidence>
<dbReference type="InterPro" id="IPR036909">
    <property type="entry name" value="Cyt_c-like_dom_sf"/>
</dbReference>
<dbReference type="InterPro" id="IPR010538">
    <property type="entry name" value="DHOR"/>
</dbReference>
<dbReference type="Gene3D" id="1.10.760.10">
    <property type="entry name" value="Cytochrome c-like domain"/>
    <property type="match status" value="1"/>
</dbReference>
<evidence type="ECO:0000259" key="5">
    <source>
        <dbReference type="PROSITE" id="PS51007"/>
    </source>
</evidence>
<keyword evidence="7" id="KW-1185">Reference proteome</keyword>
<dbReference type="PROSITE" id="PS51007">
    <property type="entry name" value="CYTC"/>
    <property type="match status" value="2"/>
</dbReference>
<feature type="domain" description="Cytochrome c" evidence="5">
    <location>
        <begin position="66"/>
        <end position="212"/>
    </location>
</feature>
<proteinExistence type="predicted"/>
<comment type="caution">
    <text evidence="6">The sequence shown here is derived from an EMBL/GenBank/DDBJ whole genome shotgun (WGS) entry which is preliminary data.</text>
</comment>
<dbReference type="Pfam" id="PF06537">
    <property type="entry name" value="DHOR"/>
    <property type="match status" value="1"/>
</dbReference>
<dbReference type="SUPFAM" id="SSF46626">
    <property type="entry name" value="Cytochrome c"/>
    <property type="match status" value="1"/>
</dbReference>
<dbReference type="InterPro" id="IPR009056">
    <property type="entry name" value="Cyt_c-like_dom"/>
</dbReference>
<keyword evidence="1 4" id="KW-0349">Heme</keyword>
<dbReference type="AlphaFoldDB" id="A0A7C9LP33"/>
<feature type="domain" description="Cytochrome c" evidence="5">
    <location>
        <begin position="313"/>
        <end position="443"/>
    </location>
</feature>
<keyword evidence="2 4" id="KW-0479">Metal-binding</keyword>
<dbReference type="EMBL" id="WQLB01000074">
    <property type="protein sequence ID" value="MVN89478.1"/>
    <property type="molecule type" value="Genomic_DNA"/>
</dbReference>
<dbReference type="RefSeq" id="WP_157461737.1">
    <property type="nucleotide sequence ID" value="NZ_WQLB01000074.1"/>
</dbReference>
<dbReference type="PANTHER" id="PTHR30600">
    <property type="entry name" value="CYTOCHROME C PEROXIDASE-RELATED"/>
    <property type="match status" value="1"/>
</dbReference>
<accession>A0A7C9LP33</accession>
<evidence type="ECO:0000256" key="4">
    <source>
        <dbReference type="PROSITE-ProRule" id="PRU00433"/>
    </source>
</evidence>
<dbReference type="PROSITE" id="PS51257">
    <property type="entry name" value="PROKAR_LIPOPROTEIN"/>
    <property type="match status" value="1"/>
</dbReference>
<organism evidence="6 7">
    <name type="scientific">Deinococcus arboris</name>
    <dbReference type="NCBI Taxonomy" id="2682977"/>
    <lineage>
        <taxon>Bacteria</taxon>
        <taxon>Thermotogati</taxon>
        <taxon>Deinococcota</taxon>
        <taxon>Deinococci</taxon>
        <taxon>Deinococcales</taxon>
        <taxon>Deinococcaceae</taxon>
        <taxon>Deinococcus</taxon>
    </lineage>
</organism>
<dbReference type="GO" id="GO:0046872">
    <property type="term" value="F:metal ion binding"/>
    <property type="evidence" value="ECO:0007669"/>
    <property type="project" value="UniProtKB-KW"/>
</dbReference>
<reference evidence="6 7" key="1">
    <citation type="submission" date="2019-12" db="EMBL/GenBank/DDBJ databases">
        <title>Deinococcus sp. HMF7620 Genome sequencing and assembly.</title>
        <authorList>
            <person name="Kang H."/>
            <person name="Kim H."/>
            <person name="Joh K."/>
        </authorList>
    </citation>
    <scope>NUCLEOTIDE SEQUENCE [LARGE SCALE GENOMIC DNA]</scope>
    <source>
        <strain evidence="6 7">HMF7620</strain>
    </source>
</reference>
<dbReference type="Proteomes" id="UP000483286">
    <property type="component" value="Unassembled WGS sequence"/>
</dbReference>
<evidence type="ECO:0000313" key="6">
    <source>
        <dbReference type="EMBL" id="MVN89478.1"/>
    </source>
</evidence>
<dbReference type="GO" id="GO:0020037">
    <property type="term" value="F:heme binding"/>
    <property type="evidence" value="ECO:0007669"/>
    <property type="project" value="InterPro"/>
</dbReference>
<dbReference type="GO" id="GO:0009055">
    <property type="term" value="F:electron transfer activity"/>
    <property type="evidence" value="ECO:0007669"/>
    <property type="project" value="InterPro"/>
</dbReference>
<evidence type="ECO:0000256" key="3">
    <source>
        <dbReference type="ARBA" id="ARBA00023004"/>
    </source>
</evidence>
<protein>
    <recommendedName>
        <fullName evidence="5">Cytochrome c domain-containing protein</fullName>
    </recommendedName>
</protein>
<dbReference type="GO" id="GO:0004130">
    <property type="term" value="F:cytochrome-c peroxidase activity"/>
    <property type="evidence" value="ECO:0007669"/>
    <property type="project" value="TreeGrafter"/>
</dbReference>
<keyword evidence="3 4" id="KW-0408">Iron</keyword>
<name>A0A7C9LP33_9DEIO</name>
<dbReference type="InterPro" id="IPR051395">
    <property type="entry name" value="Cytochrome_c_Peroxidase/MauG"/>
</dbReference>
<gene>
    <name evidence="6" type="ORF">GO986_22355</name>
</gene>
<evidence type="ECO:0000313" key="7">
    <source>
        <dbReference type="Proteomes" id="UP000483286"/>
    </source>
</evidence>
<sequence length="443" mass="46856">MRRAVWAGVLLVLTACTAPDRPGPAPTPVTPLPISWTPAGGSATVTLDASRPFLQFAPAIDPSEWAGVSQGRELFVAQWQPAPGPRALLDGLGPQFLTGACSGCHQSTGRAEALGPGGRTLPAVLFRLGDAQGEPHPVYGEQLQTAATTGDPEGQVTWTRQPDGRLNYQVQVSGDPLDGVRASARLSPQLLGMGLLDRVPEADLLAWADELDRDRDGISGRPHWVTEEGQVKLGRFGWKAIQASLRSQSAAALHQDMGLTTSLHPAENCTVRQAVCAEAVSGGQPEVSDAALEAINDFLTVLAVPERRMGDPATFNAGAALFEQVGCSSCHRSTLTTGVSSRFAALSHQTFYPYTDLLLHDLGPALDDGAAEKGAQSGEWRTPPLWGAGLVEASGGRFLHDGRASTLAEAVTWHGGEAERARERFGALQAIERAALLHFLRGL</sequence>